<evidence type="ECO:0000313" key="2">
    <source>
        <dbReference type="Proteomes" id="UP000800036"/>
    </source>
</evidence>
<organism evidence="1 2">
    <name type="scientific">Bimuria novae-zelandiae CBS 107.79</name>
    <dbReference type="NCBI Taxonomy" id="1447943"/>
    <lineage>
        <taxon>Eukaryota</taxon>
        <taxon>Fungi</taxon>
        <taxon>Dikarya</taxon>
        <taxon>Ascomycota</taxon>
        <taxon>Pezizomycotina</taxon>
        <taxon>Dothideomycetes</taxon>
        <taxon>Pleosporomycetidae</taxon>
        <taxon>Pleosporales</taxon>
        <taxon>Massarineae</taxon>
        <taxon>Didymosphaeriaceae</taxon>
        <taxon>Bimuria</taxon>
    </lineage>
</organism>
<sequence>MCKRTFLTHVCAHTYPHSTIMCANARDRFIRRPCDNPVTQIFAKDQFCMRGIRQLYSELWDLKESQDRGEAVWETKAWSYDEVCMSSSSLVVGVHHAQCESGRMSRPGKRKHTKVSTKERVRMPSYSKVLEALCADVEMAFDMLPRCFSEHSLPLNRAASQQAHRPMGRLDLRRRVWWVSRKLESLRDKVSLVGETFGTLRLRSTVPNSKRPLRGPKVGLSGESSKGWACWSPSLCSLRSGAIVWSFPGGTLELSSSSSLRVRKDSGRGRDIGQGGDGRWVGSEYVGTEGGFML</sequence>
<protein>
    <submittedName>
        <fullName evidence="1">Uncharacterized protein</fullName>
    </submittedName>
</protein>
<dbReference type="AlphaFoldDB" id="A0A6A5V4S9"/>
<dbReference type="EMBL" id="ML976689">
    <property type="protein sequence ID" value="KAF1972125.1"/>
    <property type="molecule type" value="Genomic_DNA"/>
</dbReference>
<name>A0A6A5V4S9_9PLEO</name>
<gene>
    <name evidence="1" type="ORF">BU23DRAFT_569346</name>
</gene>
<accession>A0A6A5V4S9</accession>
<keyword evidence="2" id="KW-1185">Reference proteome</keyword>
<proteinExistence type="predicted"/>
<evidence type="ECO:0000313" key="1">
    <source>
        <dbReference type="EMBL" id="KAF1972125.1"/>
    </source>
</evidence>
<dbReference type="Proteomes" id="UP000800036">
    <property type="component" value="Unassembled WGS sequence"/>
</dbReference>
<reference evidence="1" key="1">
    <citation type="journal article" date="2020" name="Stud. Mycol.">
        <title>101 Dothideomycetes genomes: a test case for predicting lifestyles and emergence of pathogens.</title>
        <authorList>
            <person name="Haridas S."/>
            <person name="Albert R."/>
            <person name="Binder M."/>
            <person name="Bloem J."/>
            <person name="Labutti K."/>
            <person name="Salamov A."/>
            <person name="Andreopoulos B."/>
            <person name="Baker S."/>
            <person name="Barry K."/>
            <person name="Bills G."/>
            <person name="Bluhm B."/>
            <person name="Cannon C."/>
            <person name="Castanera R."/>
            <person name="Culley D."/>
            <person name="Daum C."/>
            <person name="Ezra D."/>
            <person name="Gonzalez J."/>
            <person name="Henrissat B."/>
            <person name="Kuo A."/>
            <person name="Liang C."/>
            <person name="Lipzen A."/>
            <person name="Lutzoni F."/>
            <person name="Magnuson J."/>
            <person name="Mondo S."/>
            <person name="Nolan M."/>
            <person name="Ohm R."/>
            <person name="Pangilinan J."/>
            <person name="Park H.-J."/>
            <person name="Ramirez L."/>
            <person name="Alfaro M."/>
            <person name="Sun H."/>
            <person name="Tritt A."/>
            <person name="Yoshinaga Y."/>
            <person name="Zwiers L.-H."/>
            <person name="Turgeon B."/>
            <person name="Goodwin S."/>
            <person name="Spatafora J."/>
            <person name="Crous P."/>
            <person name="Grigoriev I."/>
        </authorList>
    </citation>
    <scope>NUCLEOTIDE SEQUENCE</scope>
    <source>
        <strain evidence="1">CBS 107.79</strain>
    </source>
</reference>